<reference evidence="3" key="1">
    <citation type="submission" date="2021-01" db="EMBL/GenBank/DDBJ databases">
        <authorList>
            <person name="Lovell J.T."/>
            <person name="Bentley N."/>
            <person name="Bhattarai G."/>
            <person name="Jenkins J.W."/>
            <person name="Sreedasyam A."/>
            <person name="Alarcon Y."/>
            <person name="Bock C."/>
            <person name="Boston L."/>
            <person name="Carlson J."/>
            <person name="Cervantes K."/>
            <person name="Clermont K."/>
            <person name="Krom N."/>
            <person name="Kubenka K."/>
            <person name="Mamidi S."/>
            <person name="Mattison C."/>
            <person name="Monteros M."/>
            <person name="Pisani C."/>
            <person name="Plott C."/>
            <person name="Rajasekar S."/>
            <person name="Rhein H.S."/>
            <person name="Rohla C."/>
            <person name="Song M."/>
            <person name="Hilaire R.S."/>
            <person name="Shu S."/>
            <person name="Wells L."/>
            <person name="Wang X."/>
            <person name="Webber J."/>
            <person name="Heerema R.J."/>
            <person name="Klein P."/>
            <person name="Conner P."/>
            <person name="Grauke L."/>
            <person name="Grimwood J."/>
            <person name="Schmutz J."/>
            <person name="Randall J.J."/>
        </authorList>
    </citation>
    <scope>NUCLEOTIDE SEQUENCE</scope>
    <source>
        <tissue evidence="3">Leaf</tissue>
    </source>
</reference>
<name>A0A922JS97_CARIL</name>
<evidence type="ECO:0000256" key="1">
    <source>
        <dbReference type="SAM" id="MobiDB-lite"/>
    </source>
</evidence>
<comment type="caution">
    <text evidence="3">The sequence shown here is derived from an EMBL/GenBank/DDBJ whole genome shotgun (WGS) entry which is preliminary data.</text>
</comment>
<sequence length="901" mass="101329">MFEVFRRRMMYSFFFKTLLSIVLSAPYYLFLCVSYQCRTSIFFSVTENLALQTFGQIPSDQNMPQDRLRSAVYRSFVTCDDPKGIVDCKTIRKSRTSSQKVEHMIESRRLPENSNTSISHKADKEEVPSSSSFQVMEVSRGAQKLNQTIDTWSKGVRYDGQSKDIAKDLLKEALDMQESLIMLGKLQEASDYMGQLKRKQNERSERRRIDEMGIKRTYSSKFGYQKLSKGFQKPRVSVDGSSRNHNVEQLKNVISDSLARQNLLPNPSSEEMGFLTQRDSDTASEIPSTSSNKSLMVHSSDFCSTESSLSSTASQKKSKTTNLIAKLMGLEEFPSKPLQRTLQEHLESERISSQRRLLFDIDLPKGRKPQSMAQPVDPELRTLKKILETVQLKGLLKSKSAKELKPYSYHSNDFHSKHRLIDEIPPVVLIKPMRVSCQLEELHTPVLQEEESLNTKVILTKPKTKEEPTSKTRKGALSSKKGKMEAAETPINMISLEEGAKRHKEVLMKREEKEVKYREKDSIKLKASGSVDHTRQKIEVIGKKADKVASTSRKPPEMEKVRAKTVSSEDHAKENTIKAKKPQKGSNIINNQTPGQPSSTQSTILRHASKTKTSISNSSDQKKNQMKKTTPVREPKAAKSVIENSSSKGDEKRIDLGSQNCSPQIRTDTALGDQLPIEVDKDASQCHIGEHCSNRQSSLSDVTPLSPKHEMDDKIAEKAYHLIFHTKTDTKSFKTGTNLEAFLLSSPSFLSRAAELFDLNGGSSTSFEASGMDGLEVANGRLTLGCANEIIERKSLIVSQIVRPLLLTPVSNVRVCISIEKLVEEVCKGVENLRSYSKLSGENLCVDSIYAMLERDINCNGLENAIWVVGWRHEFSDDDAEEVVNEIERLVLNGLIEEVLT</sequence>
<evidence type="ECO:0000313" key="3">
    <source>
        <dbReference type="EMBL" id="KAG6718643.1"/>
    </source>
</evidence>
<evidence type="ECO:0000259" key="2">
    <source>
        <dbReference type="Pfam" id="PF14309"/>
    </source>
</evidence>
<feature type="region of interest" description="Disordered" evidence="1">
    <location>
        <begin position="463"/>
        <end position="486"/>
    </location>
</feature>
<feature type="compositionally biased region" description="Polar residues" evidence="1">
    <location>
        <begin position="584"/>
        <end position="604"/>
    </location>
</feature>
<accession>A0A922JS97</accession>
<dbReference type="InterPro" id="IPR025486">
    <property type="entry name" value="DUF4378"/>
</dbReference>
<feature type="compositionally biased region" description="Basic and acidic residues" evidence="1">
    <location>
        <begin position="554"/>
        <end position="577"/>
    </location>
</feature>
<feature type="region of interest" description="Disordered" evidence="1">
    <location>
        <begin position="542"/>
        <end position="661"/>
    </location>
</feature>
<dbReference type="PANTHER" id="PTHR34282">
    <property type="entry name" value="OS01G0228800 PROTEIN-RELATED"/>
    <property type="match status" value="1"/>
</dbReference>
<dbReference type="AlphaFoldDB" id="A0A922JS97"/>
<organism evidence="3 4">
    <name type="scientific">Carya illinoinensis</name>
    <name type="common">Pecan</name>
    <dbReference type="NCBI Taxonomy" id="32201"/>
    <lineage>
        <taxon>Eukaryota</taxon>
        <taxon>Viridiplantae</taxon>
        <taxon>Streptophyta</taxon>
        <taxon>Embryophyta</taxon>
        <taxon>Tracheophyta</taxon>
        <taxon>Spermatophyta</taxon>
        <taxon>Magnoliopsida</taxon>
        <taxon>eudicotyledons</taxon>
        <taxon>Gunneridae</taxon>
        <taxon>Pentapetalae</taxon>
        <taxon>rosids</taxon>
        <taxon>fabids</taxon>
        <taxon>Fagales</taxon>
        <taxon>Juglandaceae</taxon>
        <taxon>Carya</taxon>
    </lineage>
</organism>
<dbReference type="PANTHER" id="PTHR34282:SF2">
    <property type="entry name" value="DUF3741 DOMAIN-CONTAINING PROTEIN"/>
    <property type="match status" value="1"/>
</dbReference>
<dbReference type="Pfam" id="PF14309">
    <property type="entry name" value="DUF4378"/>
    <property type="match status" value="1"/>
</dbReference>
<evidence type="ECO:0000313" key="4">
    <source>
        <dbReference type="Proteomes" id="UP000811246"/>
    </source>
</evidence>
<protein>
    <recommendedName>
        <fullName evidence="2">DUF4378 domain-containing protein</fullName>
    </recommendedName>
</protein>
<feature type="compositionally biased region" description="Polar residues" evidence="1">
    <location>
        <begin position="283"/>
        <end position="294"/>
    </location>
</feature>
<feature type="domain" description="DUF4378" evidence="2">
    <location>
        <begin position="781"/>
        <end position="898"/>
    </location>
</feature>
<feature type="region of interest" description="Disordered" evidence="1">
    <location>
        <begin position="100"/>
        <end position="132"/>
    </location>
</feature>
<feature type="region of interest" description="Disordered" evidence="1">
    <location>
        <begin position="263"/>
        <end position="297"/>
    </location>
</feature>
<dbReference type="EMBL" id="CM031828">
    <property type="protein sequence ID" value="KAG6718643.1"/>
    <property type="molecule type" value="Genomic_DNA"/>
</dbReference>
<proteinExistence type="predicted"/>
<feature type="compositionally biased region" description="Basic and acidic residues" evidence="1">
    <location>
        <begin position="100"/>
        <end position="111"/>
    </location>
</feature>
<gene>
    <name evidence="3" type="ORF">I3842_04G161800</name>
</gene>
<dbReference type="Proteomes" id="UP000811246">
    <property type="component" value="Chromosome 4"/>
</dbReference>